<reference evidence="2 3" key="1">
    <citation type="submission" date="2018-10" db="EMBL/GenBank/DDBJ databases">
        <title>Geobacillus stearothermophilus in processing lines of powdered infant formula.</title>
        <authorList>
            <person name="Rhee M.S."/>
            <person name="Choi I.-G."/>
            <person name="Cho T.J."/>
            <person name="Park B."/>
        </authorList>
    </citation>
    <scope>NUCLEOTIDE SEQUENCE [LARGE SCALE GENOMIC DNA]</scope>
    <source>
        <strain evidence="2 3">FHS-PPGT130</strain>
    </source>
</reference>
<evidence type="ECO:0000313" key="3">
    <source>
        <dbReference type="Proteomes" id="UP000266922"/>
    </source>
</evidence>
<feature type="transmembrane region" description="Helical" evidence="1">
    <location>
        <begin position="58"/>
        <end position="74"/>
    </location>
</feature>
<organism evidence="2 3">
    <name type="scientific">Geobacillus stearothermophilus</name>
    <name type="common">Bacillus stearothermophilus</name>
    <dbReference type="NCBI Taxonomy" id="1422"/>
    <lineage>
        <taxon>Bacteria</taxon>
        <taxon>Bacillati</taxon>
        <taxon>Bacillota</taxon>
        <taxon>Bacilli</taxon>
        <taxon>Bacillales</taxon>
        <taxon>Anoxybacillaceae</taxon>
        <taxon>Geobacillus</taxon>
    </lineage>
</organism>
<gene>
    <name evidence="2" type="ORF">D9548_11285</name>
</gene>
<comment type="caution">
    <text evidence="2">The sequence shown here is derived from an EMBL/GenBank/DDBJ whole genome shotgun (WGS) entry which is preliminary data.</text>
</comment>
<name>A0A3L7CP86_GEOSE</name>
<dbReference type="Proteomes" id="UP000266922">
    <property type="component" value="Unassembled WGS sequence"/>
</dbReference>
<evidence type="ECO:0000256" key="1">
    <source>
        <dbReference type="SAM" id="Phobius"/>
    </source>
</evidence>
<dbReference type="EMBL" id="RCTJ01000043">
    <property type="protein sequence ID" value="RLQ13492.1"/>
    <property type="molecule type" value="Genomic_DNA"/>
</dbReference>
<keyword evidence="1" id="KW-0472">Membrane</keyword>
<sequence>MTSMNKWHLFLAFFRVVMLGIMAIDFFRESYEGAGLVQMVCLAAASALLMFGKWRLHPAYVIALALVYGAVFLSP</sequence>
<protein>
    <submittedName>
        <fullName evidence="2">Chromate transporter</fullName>
    </submittedName>
</protein>
<keyword evidence="1" id="KW-0812">Transmembrane</keyword>
<evidence type="ECO:0000313" key="2">
    <source>
        <dbReference type="EMBL" id="RLQ13492.1"/>
    </source>
</evidence>
<keyword evidence="1" id="KW-1133">Transmembrane helix</keyword>
<accession>A0A3L7CP86</accession>
<feature type="transmembrane region" description="Helical" evidence="1">
    <location>
        <begin position="33"/>
        <end position="51"/>
    </location>
</feature>
<proteinExistence type="predicted"/>
<feature type="transmembrane region" description="Helical" evidence="1">
    <location>
        <begin position="7"/>
        <end position="27"/>
    </location>
</feature>
<dbReference type="AlphaFoldDB" id="A0A3L7CP86"/>